<dbReference type="AlphaFoldDB" id="A0A2A6C0D1"/>
<keyword evidence="2" id="KW-1185">Reference proteome</keyword>
<dbReference type="EnsemblMetazoa" id="PPA42215.1">
    <property type="protein sequence ID" value="PPA42215.1"/>
    <property type="gene ID" value="WBGene00280584"/>
</dbReference>
<accession>A0A2A6C0D1</accession>
<organism evidence="1 2">
    <name type="scientific">Pristionchus pacificus</name>
    <name type="common">Parasitic nematode worm</name>
    <dbReference type="NCBI Taxonomy" id="54126"/>
    <lineage>
        <taxon>Eukaryota</taxon>
        <taxon>Metazoa</taxon>
        <taxon>Ecdysozoa</taxon>
        <taxon>Nematoda</taxon>
        <taxon>Chromadorea</taxon>
        <taxon>Rhabditida</taxon>
        <taxon>Rhabditina</taxon>
        <taxon>Diplogasteromorpha</taxon>
        <taxon>Diplogasteroidea</taxon>
        <taxon>Neodiplogasteridae</taxon>
        <taxon>Pristionchus</taxon>
    </lineage>
</organism>
<protein>
    <submittedName>
        <fullName evidence="1">Uncharacterized protein</fullName>
    </submittedName>
</protein>
<dbReference type="Proteomes" id="UP000005239">
    <property type="component" value="Unassembled WGS sequence"/>
</dbReference>
<accession>A0A8R1UW10</accession>
<reference evidence="2" key="1">
    <citation type="journal article" date="2008" name="Nat. Genet.">
        <title>The Pristionchus pacificus genome provides a unique perspective on nematode lifestyle and parasitism.</title>
        <authorList>
            <person name="Dieterich C."/>
            <person name="Clifton S.W."/>
            <person name="Schuster L.N."/>
            <person name="Chinwalla A."/>
            <person name="Delehaunty K."/>
            <person name="Dinkelacker I."/>
            <person name="Fulton L."/>
            <person name="Fulton R."/>
            <person name="Godfrey J."/>
            <person name="Minx P."/>
            <person name="Mitreva M."/>
            <person name="Roeseler W."/>
            <person name="Tian H."/>
            <person name="Witte H."/>
            <person name="Yang S.P."/>
            <person name="Wilson R.K."/>
            <person name="Sommer R.J."/>
        </authorList>
    </citation>
    <scope>NUCLEOTIDE SEQUENCE [LARGE SCALE GENOMIC DNA]</scope>
    <source>
        <strain evidence="2">PS312</strain>
    </source>
</reference>
<evidence type="ECO:0000313" key="1">
    <source>
        <dbReference type="EnsemblMetazoa" id="PPA42215.1"/>
    </source>
</evidence>
<gene>
    <name evidence="1" type="primary">WBGene00280584</name>
</gene>
<name>A0A2A6C0D1_PRIPA</name>
<sequence length="78" mass="8902">MGPFNRHGTFLSSWDLFIVTDPRVQFPAEANQVLLSLRSQQIGSDFGCERLNWSEKKPDELLRADEVIFIFAVLLSGF</sequence>
<evidence type="ECO:0000313" key="2">
    <source>
        <dbReference type="Proteomes" id="UP000005239"/>
    </source>
</evidence>
<proteinExistence type="predicted"/>
<reference evidence="1" key="2">
    <citation type="submission" date="2022-06" db="UniProtKB">
        <authorList>
            <consortium name="EnsemblMetazoa"/>
        </authorList>
    </citation>
    <scope>IDENTIFICATION</scope>
    <source>
        <strain evidence="1">PS312</strain>
    </source>
</reference>